<feature type="transmembrane region" description="Helical" evidence="7">
    <location>
        <begin position="295"/>
        <end position="313"/>
    </location>
</feature>
<dbReference type="PROSITE" id="PS50928">
    <property type="entry name" value="ABC_TM1"/>
    <property type="match status" value="2"/>
</dbReference>
<evidence type="ECO:0000259" key="8">
    <source>
        <dbReference type="PROSITE" id="PS50928"/>
    </source>
</evidence>
<proteinExistence type="inferred from homology"/>
<name>A0A1I7NDX3_9HYPH</name>
<dbReference type="GO" id="GO:0031460">
    <property type="term" value="P:glycine betaine transport"/>
    <property type="evidence" value="ECO:0007669"/>
    <property type="project" value="TreeGrafter"/>
</dbReference>
<dbReference type="InterPro" id="IPR035906">
    <property type="entry name" value="MetI-like_sf"/>
</dbReference>
<feature type="transmembrane region" description="Helical" evidence="7">
    <location>
        <begin position="51"/>
        <end position="70"/>
    </location>
</feature>
<dbReference type="Gene3D" id="1.10.3720.10">
    <property type="entry name" value="MetI-like"/>
    <property type="match status" value="2"/>
</dbReference>
<organism evidence="9 10">
    <name type="scientific">Hyphomicrobium facile</name>
    <dbReference type="NCBI Taxonomy" id="51670"/>
    <lineage>
        <taxon>Bacteria</taxon>
        <taxon>Pseudomonadati</taxon>
        <taxon>Pseudomonadota</taxon>
        <taxon>Alphaproteobacteria</taxon>
        <taxon>Hyphomicrobiales</taxon>
        <taxon>Hyphomicrobiaceae</taxon>
        <taxon>Hyphomicrobium</taxon>
    </lineage>
</organism>
<keyword evidence="5 7" id="KW-1133">Transmembrane helix</keyword>
<keyword evidence="4 7" id="KW-0812">Transmembrane</keyword>
<dbReference type="Pfam" id="PF00528">
    <property type="entry name" value="BPD_transp_1"/>
    <property type="match status" value="2"/>
</dbReference>
<feature type="transmembrane region" description="Helical" evidence="7">
    <location>
        <begin position="184"/>
        <end position="209"/>
    </location>
</feature>
<evidence type="ECO:0000256" key="3">
    <source>
        <dbReference type="ARBA" id="ARBA00022475"/>
    </source>
</evidence>
<dbReference type="PANTHER" id="PTHR47737">
    <property type="entry name" value="GLYCINE BETAINE/PROLINE BETAINE TRANSPORT SYSTEM PERMEASE PROTEIN PROW"/>
    <property type="match status" value="1"/>
</dbReference>
<feature type="transmembrane region" description="Helical" evidence="7">
    <location>
        <begin position="91"/>
        <end position="108"/>
    </location>
</feature>
<evidence type="ECO:0000256" key="1">
    <source>
        <dbReference type="ARBA" id="ARBA00004651"/>
    </source>
</evidence>
<dbReference type="GO" id="GO:0005275">
    <property type="term" value="F:amine transmembrane transporter activity"/>
    <property type="evidence" value="ECO:0007669"/>
    <property type="project" value="TreeGrafter"/>
</dbReference>
<feature type="transmembrane region" description="Helical" evidence="7">
    <location>
        <begin position="334"/>
        <end position="357"/>
    </location>
</feature>
<dbReference type="STRING" id="51670.SAMN04488557_1751"/>
<feature type="domain" description="ABC transmembrane type-1" evidence="8">
    <location>
        <begin position="136"/>
        <end position="316"/>
    </location>
</feature>
<evidence type="ECO:0000256" key="5">
    <source>
        <dbReference type="ARBA" id="ARBA00022989"/>
    </source>
</evidence>
<feature type="transmembrane region" description="Helical" evidence="7">
    <location>
        <begin position="424"/>
        <end position="441"/>
    </location>
</feature>
<gene>
    <name evidence="9" type="ORF">SAMN04488557_1751</name>
</gene>
<dbReference type="Proteomes" id="UP000199423">
    <property type="component" value="Unassembled WGS sequence"/>
</dbReference>
<dbReference type="OrthoDB" id="9815258at2"/>
<comment type="similarity">
    <text evidence="7">Belongs to the binding-protein-dependent transport system permease family.</text>
</comment>
<dbReference type="GO" id="GO:0043190">
    <property type="term" value="C:ATP-binding cassette (ABC) transporter complex"/>
    <property type="evidence" value="ECO:0007669"/>
    <property type="project" value="TreeGrafter"/>
</dbReference>
<comment type="subcellular location">
    <subcellularLocation>
        <location evidence="1 7">Cell membrane</location>
        <topology evidence="1 7">Multi-pass membrane protein</topology>
    </subcellularLocation>
</comment>
<feature type="transmembrane region" description="Helical" evidence="7">
    <location>
        <begin position="549"/>
        <end position="579"/>
    </location>
</feature>
<keyword evidence="2 7" id="KW-0813">Transport</keyword>
<evidence type="ECO:0000313" key="9">
    <source>
        <dbReference type="EMBL" id="SFV32862.1"/>
    </source>
</evidence>
<feature type="transmembrane region" description="Helical" evidence="7">
    <location>
        <begin position="21"/>
        <end position="39"/>
    </location>
</feature>
<feature type="transmembrane region" description="Helical" evidence="7">
    <location>
        <begin position="255"/>
        <end position="275"/>
    </location>
</feature>
<feature type="transmembrane region" description="Helical" evidence="7">
    <location>
        <begin position="482"/>
        <end position="501"/>
    </location>
</feature>
<dbReference type="AlphaFoldDB" id="A0A1I7NDX3"/>
<feature type="transmembrane region" description="Helical" evidence="7">
    <location>
        <begin position="623"/>
        <end position="644"/>
    </location>
</feature>
<reference evidence="10" key="1">
    <citation type="submission" date="2016-10" db="EMBL/GenBank/DDBJ databases">
        <authorList>
            <person name="Varghese N."/>
            <person name="Submissions S."/>
        </authorList>
    </citation>
    <scope>NUCLEOTIDE SEQUENCE [LARGE SCALE GENOMIC DNA]</scope>
    <source>
        <strain evidence="10">DSM 1565</strain>
    </source>
</reference>
<keyword evidence="10" id="KW-1185">Reference proteome</keyword>
<evidence type="ECO:0000256" key="6">
    <source>
        <dbReference type="ARBA" id="ARBA00023136"/>
    </source>
</evidence>
<feature type="transmembrane region" description="Helical" evidence="7">
    <location>
        <begin position="114"/>
        <end position="133"/>
    </location>
</feature>
<feature type="transmembrane region" description="Helical" evidence="7">
    <location>
        <begin position="664"/>
        <end position="683"/>
    </location>
</feature>
<evidence type="ECO:0000313" key="10">
    <source>
        <dbReference type="Proteomes" id="UP000199423"/>
    </source>
</evidence>
<dbReference type="EMBL" id="FPCH01000002">
    <property type="protein sequence ID" value="SFV32862.1"/>
    <property type="molecule type" value="Genomic_DNA"/>
</dbReference>
<dbReference type="RefSeq" id="WP_092867109.1">
    <property type="nucleotide sequence ID" value="NZ_FPCH01000002.1"/>
</dbReference>
<feature type="domain" description="ABC transmembrane type-1" evidence="8">
    <location>
        <begin position="504"/>
        <end position="683"/>
    </location>
</feature>
<feature type="transmembrane region" description="Helical" evidence="7">
    <location>
        <begin position="508"/>
        <end position="529"/>
    </location>
</feature>
<dbReference type="GO" id="GO:0015871">
    <property type="term" value="P:choline transport"/>
    <property type="evidence" value="ECO:0007669"/>
    <property type="project" value="TreeGrafter"/>
</dbReference>
<feature type="transmembrane region" description="Helical" evidence="7">
    <location>
        <begin position="448"/>
        <end position="476"/>
    </location>
</feature>
<dbReference type="GO" id="GO:0015226">
    <property type="term" value="F:carnitine transmembrane transporter activity"/>
    <property type="evidence" value="ECO:0007669"/>
    <property type="project" value="TreeGrafter"/>
</dbReference>
<feature type="transmembrane region" description="Helical" evidence="7">
    <location>
        <begin position="145"/>
        <end position="164"/>
    </location>
</feature>
<dbReference type="InterPro" id="IPR000515">
    <property type="entry name" value="MetI-like"/>
</dbReference>
<dbReference type="PANTHER" id="PTHR47737:SF1">
    <property type="entry name" value="GLYCINE BETAINE_PROLINE BETAINE TRANSPORT SYSTEM PERMEASE PROTEIN PROW"/>
    <property type="match status" value="1"/>
</dbReference>
<accession>A0A1I7NDX3</accession>
<keyword evidence="6 7" id="KW-0472">Membrane</keyword>
<evidence type="ECO:0000256" key="7">
    <source>
        <dbReference type="RuleBase" id="RU363032"/>
    </source>
</evidence>
<keyword evidence="3" id="KW-1003">Cell membrane</keyword>
<protein>
    <submittedName>
        <fullName evidence="9">Glycine betaine/proline transport system permease protein</fullName>
    </submittedName>
</protein>
<dbReference type="CDD" id="cd06261">
    <property type="entry name" value="TM_PBP2"/>
    <property type="match status" value="2"/>
</dbReference>
<evidence type="ECO:0000256" key="2">
    <source>
        <dbReference type="ARBA" id="ARBA00022448"/>
    </source>
</evidence>
<sequence>MSGERQTRSNLAGTLDMSWKDMSWLLMGLLAAIALYAAPNVTWLGTFPEHWGLPISAWTNAILAPMVVGLQGATRVLSQVIGAPMSAGRAVLDWTPWSTVTLAFFLLAYWTAGIRTACFTLASFLYIVSVGFWTPTMNTIAQIGLAIPIAILLGFAIGTLAARYPRLNTATQASLDFMQTIPTFAYLIPILLLFGFGPVVGLITSIIYAMPPMIRNTILGLQRVPPELRESGRMSGCTPLQEFWWVRVPAATPQLLVGLNQTTMAAFSMIIIASVIGGSQDIGWEVLSTMRKAQFGESLAAGVVIAVLAMILDRVSCGFTQRYVHGEQFHTNRYFWIASLGALFASVALASLVPSLWVWPDAWVIRPAAPLDTAVDWITANYGTSLNALKTTAFYYFLLPLKIGLVQAVTPMTWGLSFDGPVQIGYWAIAALAVGVATVYSDRAAASIIAVIAILLFYGTTGIPWPVFIAIVTLAAYQAGGFPTAVFAFLAQLFILVSGFWPAAMLSVYLCVAAVAICIAIGVSLGAAAANNDHLSALLRPINDGLQTVPQFVLLIPALMFFQAGDFTALIAIILYAIVPAIKYTEAGLRNVSPNSVEAGLALGCTKRQMFWQVRLPQAVPEILLGVNQTIMYALAMLVIAALVGTTDLGQEVYIALGKADAGSGLVAGISMALIAMIADRVLQNAASSRKAALGLPV</sequence>
<evidence type="ECO:0000256" key="4">
    <source>
        <dbReference type="ARBA" id="ARBA00022692"/>
    </source>
</evidence>
<dbReference type="SUPFAM" id="SSF161098">
    <property type="entry name" value="MetI-like"/>
    <property type="match status" value="2"/>
</dbReference>